<evidence type="ECO:0008006" key="3">
    <source>
        <dbReference type="Google" id="ProtNLM"/>
    </source>
</evidence>
<dbReference type="HOGENOM" id="CLU_082825_0_0_6"/>
<name>A0A0H3L6I2_PANAA</name>
<organism evidence="1 2">
    <name type="scientific">Pantoea ananatis (strain AJ13355)</name>
    <dbReference type="NCBI Taxonomy" id="932677"/>
    <lineage>
        <taxon>Bacteria</taxon>
        <taxon>Pseudomonadati</taxon>
        <taxon>Pseudomonadota</taxon>
        <taxon>Gammaproteobacteria</taxon>
        <taxon>Enterobacterales</taxon>
        <taxon>Erwiniaceae</taxon>
        <taxon>Pantoea</taxon>
    </lineage>
</organism>
<evidence type="ECO:0000313" key="1">
    <source>
        <dbReference type="EMBL" id="BAK13513.1"/>
    </source>
</evidence>
<reference evidence="2" key="1">
    <citation type="journal article" date="2012" name="Appl. Microbiol. Biotechnol.">
        <title>The complete genome sequence of Pantoea ananatis AJ13355, an organism with great biotechnological potential.</title>
        <authorList>
            <person name="Hara Y."/>
            <person name="Kadotani N."/>
            <person name="Izui H."/>
            <person name="Katashkina J.I."/>
            <person name="Kuvaeva T.M."/>
            <person name="Andreeva I.G."/>
            <person name="Golubeva L.I."/>
            <person name="Malko D.B."/>
            <person name="Makeev V.J."/>
            <person name="Mashko S.V."/>
            <person name="Kozlov Y.I."/>
        </authorList>
    </citation>
    <scope>NUCLEOTIDE SEQUENCE [LARGE SCALE GENOMIC DNA]</scope>
    <source>
        <strain evidence="2">AJ13355</strain>
    </source>
</reference>
<dbReference type="OrthoDB" id="9814707at2"/>
<dbReference type="Gene3D" id="2.60.120.200">
    <property type="match status" value="1"/>
</dbReference>
<dbReference type="KEGG" id="paj:PAJ_3433"/>
<dbReference type="InterPro" id="IPR009784">
    <property type="entry name" value="DUF1349"/>
</dbReference>
<accession>A0A0H3L6I2</accession>
<dbReference type="EMBL" id="AP012032">
    <property type="protein sequence ID" value="BAK13513.1"/>
    <property type="molecule type" value="Genomic_DNA"/>
</dbReference>
<dbReference type="eggNOG" id="COG3506">
    <property type="taxonomic scope" value="Bacteria"/>
</dbReference>
<gene>
    <name evidence="1" type="ordered locus">PAJ_3433</name>
</gene>
<dbReference type="SUPFAM" id="SSF49899">
    <property type="entry name" value="Concanavalin A-like lectins/glucanases"/>
    <property type="match status" value="1"/>
</dbReference>
<dbReference type="InterPro" id="IPR015987">
    <property type="entry name" value="UCP022704"/>
</dbReference>
<dbReference type="PATRIC" id="fig|553.3.peg.4177"/>
<dbReference type="InterPro" id="IPR013320">
    <property type="entry name" value="ConA-like_dom_sf"/>
</dbReference>
<dbReference type="PANTHER" id="PTHR35332">
    <property type="entry name" value="REGULATION OF ENOLASE PROTEIN 1"/>
    <property type="match status" value="1"/>
</dbReference>
<dbReference type="PANTHER" id="PTHR35332:SF2">
    <property type="entry name" value="REGULATION OF ENOLASE PROTEIN 1"/>
    <property type="match status" value="1"/>
</dbReference>
<evidence type="ECO:0000313" key="2">
    <source>
        <dbReference type="Proteomes" id="UP000006690"/>
    </source>
</evidence>
<dbReference type="AlphaFoldDB" id="A0A0H3L6I2"/>
<dbReference type="PIRSF" id="PIRSF022704">
    <property type="entry name" value="UCP022704"/>
    <property type="match status" value="1"/>
</dbReference>
<dbReference type="Proteomes" id="UP000006690">
    <property type="component" value="Chromosome"/>
</dbReference>
<protein>
    <recommendedName>
        <fullName evidence="3">DUF1349 domain-containing protein</fullName>
    </recommendedName>
</protein>
<proteinExistence type="predicted"/>
<dbReference type="Pfam" id="PF07081">
    <property type="entry name" value="DUF1349"/>
    <property type="match status" value="1"/>
</dbReference>
<sequence length="197" mass="22271">MVYSGGTVLDSFSWINEPTRWQHQNGILHVVTDEKTDFWHQTWYGFERFSGHIFARAVQEDFTFQVKIRADFTTLYDQAGLMLMRDAQHWLKAGIEYNDGAPAIGSVLTLGQSDWATGIFPGDARAFWLRLTRKGDSLRLQYSTDGQCWPLLRLCPFPPGRVNVGVMCCTPERAGLAVAFEDISLSPPLDKALHDLS</sequence>